<gene>
    <name evidence="12" type="ORF">J1C47_21060</name>
</gene>
<feature type="transmembrane region" description="Helical" evidence="8">
    <location>
        <begin position="340"/>
        <end position="361"/>
    </location>
</feature>
<dbReference type="Pfam" id="PF00528">
    <property type="entry name" value="BPD_transp_1"/>
    <property type="match status" value="1"/>
</dbReference>
<proteinExistence type="inferred from homology"/>
<accession>A0ABS3J8Z8</accession>
<dbReference type="PANTHER" id="PTHR42929">
    <property type="entry name" value="INNER MEMBRANE ABC TRANSPORTER PERMEASE PROTEIN YDCU-RELATED-RELATED"/>
    <property type="match status" value="1"/>
</dbReference>
<evidence type="ECO:0000259" key="11">
    <source>
        <dbReference type="PROSITE" id="PS50928"/>
    </source>
</evidence>
<keyword evidence="3 8" id="KW-0813">Transport</keyword>
<keyword evidence="4" id="KW-1003">Cell membrane</keyword>
<feature type="compositionally biased region" description="Low complexity" evidence="10">
    <location>
        <begin position="114"/>
        <end position="133"/>
    </location>
</feature>
<dbReference type="CDD" id="cd06261">
    <property type="entry name" value="TM_PBP2"/>
    <property type="match status" value="1"/>
</dbReference>
<keyword evidence="9" id="KW-0175">Coiled coil</keyword>
<feature type="transmembrane region" description="Helical" evidence="8">
    <location>
        <begin position="389"/>
        <end position="409"/>
    </location>
</feature>
<evidence type="ECO:0000256" key="9">
    <source>
        <dbReference type="SAM" id="Coils"/>
    </source>
</evidence>
<evidence type="ECO:0000256" key="4">
    <source>
        <dbReference type="ARBA" id="ARBA00022475"/>
    </source>
</evidence>
<feature type="domain" description="ABC transmembrane type-1" evidence="11">
    <location>
        <begin position="196"/>
        <end position="405"/>
    </location>
</feature>
<feature type="transmembrane region" description="Helical" evidence="8">
    <location>
        <begin position="285"/>
        <end position="303"/>
    </location>
</feature>
<dbReference type="Proteomes" id="UP000664288">
    <property type="component" value="Unassembled WGS sequence"/>
</dbReference>
<protein>
    <submittedName>
        <fullName evidence="12">ABC transporter permease</fullName>
    </submittedName>
</protein>
<feature type="region of interest" description="Disordered" evidence="10">
    <location>
        <begin position="83"/>
        <end position="137"/>
    </location>
</feature>
<keyword evidence="7 8" id="KW-0472">Membrane</keyword>
<evidence type="ECO:0000256" key="6">
    <source>
        <dbReference type="ARBA" id="ARBA00022989"/>
    </source>
</evidence>
<dbReference type="PANTHER" id="PTHR42929:SF1">
    <property type="entry name" value="INNER MEMBRANE ABC TRANSPORTER PERMEASE PROTEIN YDCU-RELATED"/>
    <property type="match status" value="1"/>
</dbReference>
<dbReference type="InterPro" id="IPR000515">
    <property type="entry name" value="MetI-like"/>
</dbReference>
<evidence type="ECO:0000256" key="2">
    <source>
        <dbReference type="ARBA" id="ARBA00007069"/>
    </source>
</evidence>
<evidence type="ECO:0000256" key="10">
    <source>
        <dbReference type="SAM" id="MobiDB-lite"/>
    </source>
</evidence>
<dbReference type="EMBL" id="JAFMPY010000032">
    <property type="protein sequence ID" value="MBO0906147.1"/>
    <property type="molecule type" value="Genomic_DNA"/>
</dbReference>
<comment type="subcellular location">
    <subcellularLocation>
        <location evidence="1 8">Cell membrane</location>
        <topology evidence="1 8">Multi-pass membrane protein</topology>
    </subcellularLocation>
</comment>
<evidence type="ECO:0000256" key="1">
    <source>
        <dbReference type="ARBA" id="ARBA00004651"/>
    </source>
</evidence>
<dbReference type="Gene3D" id="1.10.3720.10">
    <property type="entry name" value="MetI-like"/>
    <property type="match status" value="1"/>
</dbReference>
<feature type="transmembrane region" description="Helical" evidence="8">
    <location>
        <begin position="12"/>
        <end position="33"/>
    </location>
</feature>
<keyword evidence="6 8" id="KW-1133">Transmembrane helix</keyword>
<reference evidence="12 13" key="1">
    <citation type="submission" date="2021-03" db="EMBL/GenBank/DDBJ databases">
        <title>Whole genome sequence of Jiella sp. MQZ13P-4.</title>
        <authorList>
            <person name="Tuo L."/>
        </authorList>
    </citation>
    <scope>NUCLEOTIDE SEQUENCE [LARGE SCALE GENOMIC DNA]</scope>
    <source>
        <strain evidence="12 13">MQZ13P-4</strain>
    </source>
</reference>
<keyword evidence="13" id="KW-1185">Reference proteome</keyword>
<dbReference type="PROSITE" id="PS50928">
    <property type="entry name" value="ABC_TM1"/>
    <property type="match status" value="1"/>
</dbReference>
<comment type="similarity">
    <text evidence="2">Belongs to the binding-protein-dependent transport system permease family. CysTW subfamily.</text>
</comment>
<evidence type="ECO:0000256" key="7">
    <source>
        <dbReference type="ARBA" id="ARBA00023136"/>
    </source>
</evidence>
<evidence type="ECO:0000256" key="3">
    <source>
        <dbReference type="ARBA" id="ARBA00022448"/>
    </source>
</evidence>
<feature type="coiled-coil region" evidence="9">
    <location>
        <begin position="146"/>
        <end position="173"/>
    </location>
</feature>
<evidence type="ECO:0000256" key="5">
    <source>
        <dbReference type="ARBA" id="ARBA00022692"/>
    </source>
</evidence>
<dbReference type="SUPFAM" id="SSF161098">
    <property type="entry name" value="MetI-like"/>
    <property type="match status" value="1"/>
</dbReference>
<dbReference type="InterPro" id="IPR035906">
    <property type="entry name" value="MetI-like_sf"/>
</dbReference>
<evidence type="ECO:0000313" key="13">
    <source>
        <dbReference type="Proteomes" id="UP000664288"/>
    </source>
</evidence>
<evidence type="ECO:0000313" key="12">
    <source>
        <dbReference type="EMBL" id="MBO0906147.1"/>
    </source>
</evidence>
<organism evidence="12 13">
    <name type="scientific">Jiella sonneratiae</name>
    <dbReference type="NCBI Taxonomy" id="2816856"/>
    <lineage>
        <taxon>Bacteria</taxon>
        <taxon>Pseudomonadati</taxon>
        <taxon>Pseudomonadota</taxon>
        <taxon>Alphaproteobacteria</taxon>
        <taxon>Hyphomicrobiales</taxon>
        <taxon>Aurantimonadaceae</taxon>
        <taxon>Jiella</taxon>
    </lineage>
</organism>
<feature type="compositionally biased region" description="Gly residues" evidence="10">
    <location>
        <begin position="87"/>
        <end position="98"/>
    </location>
</feature>
<comment type="caution">
    <text evidence="12">The sequence shown here is derived from an EMBL/GenBank/DDBJ whole genome shotgun (WGS) entry which is preliminary data.</text>
</comment>
<sequence>MGSLLRTYGWPLTSLIVVLVALWIGGMIAAPLLTMGERSLVHVDRGNALGLTRNDINRLSRDIATVDYDIDARKKELADLTKQGGADAAGGSGGGGMLVPGLGVPSVQDRAEEPSASPAAPSAPLLPSFGSAAPDDRTPEALRKEISDLEAKRNSHETQMDALRQKQARLVEEQAGAPHYSLGNYSTIEPLHLKIFLKTILYATLVTAIAFLVCYPVAYYASSLKGALGAGLILLLLVIPYSINELLRVYAWVMILAREGVLNSVLEGLGLVGGEPPQWVASNNAVFLVMAYAYILFMMFPLMNTLGTLDRSQVEAARDLGASVWRVHYRVVLPHAKPGIAMGSIVVFMLSAGVITVPDLVGRGLHPDWFSQVIYRRFFESGNWNQGSAYSLMLLFSCIVFILMVLGVFRVSIREIAR</sequence>
<feature type="transmembrane region" description="Helical" evidence="8">
    <location>
        <begin position="226"/>
        <end position="243"/>
    </location>
</feature>
<feature type="transmembrane region" description="Helical" evidence="8">
    <location>
        <begin position="200"/>
        <end position="220"/>
    </location>
</feature>
<keyword evidence="5 8" id="KW-0812">Transmembrane</keyword>
<evidence type="ECO:0000256" key="8">
    <source>
        <dbReference type="RuleBase" id="RU363032"/>
    </source>
</evidence>
<dbReference type="RefSeq" id="WP_207352777.1">
    <property type="nucleotide sequence ID" value="NZ_JAFMPY010000032.1"/>
</dbReference>
<name>A0ABS3J8Z8_9HYPH</name>